<evidence type="ECO:0000313" key="17">
    <source>
        <dbReference type="EMBL" id="TNN30338.1"/>
    </source>
</evidence>
<dbReference type="GO" id="GO:0004697">
    <property type="term" value="F:diacylglycerol-dependent serine/threonine kinase activity"/>
    <property type="evidence" value="ECO:0007669"/>
    <property type="project" value="UniProtKB-EC"/>
</dbReference>
<evidence type="ECO:0000256" key="7">
    <source>
        <dbReference type="ARBA" id="ARBA00022737"/>
    </source>
</evidence>
<evidence type="ECO:0000256" key="13">
    <source>
        <dbReference type="ARBA" id="ARBA00047272"/>
    </source>
</evidence>
<evidence type="ECO:0000256" key="1">
    <source>
        <dbReference type="ARBA" id="ARBA00005490"/>
    </source>
</evidence>
<evidence type="ECO:0000256" key="11">
    <source>
        <dbReference type="ARBA" id="ARBA00022833"/>
    </source>
</evidence>
<dbReference type="PANTHER" id="PTHR22968">
    <property type="entry name" value="PROTEIN KINASE C, MU"/>
    <property type="match status" value="1"/>
</dbReference>
<keyword evidence="3" id="KW-0723">Serine/threonine-protein kinase</keyword>
<keyword evidence="7" id="KW-0677">Repeat</keyword>
<dbReference type="OrthoDB" id="63267at2759"/>
<protein>
    <recommendedName>
        <fullName evidence="2">protein kinase C</fullName>
        <ecNumber evidence="2">2.7.11.13</ecNumber>
    </recommendedName>
</protein>
<evidence type="ECO:0000256" key="15">
    <source>
        <dbReference type="SAM" id="MobiDB-lite"/>
    </source>
</evidence>
<dbReference type="FunFam" id="3.30.60.20:FF:000003">
    <property type="entry name" value="Protein kinase C delta"/>
    <property type="match status" value="1"/>
</dbReference>
<keyword evidence="12" id="KW-0067">ATP-binding</keyword>
<feature type="region of interest" description="Disordered" evidence="15">
    <location>
        <begin position="90"/>
        <end position="153"/>
    </location>
</feature>
<organism evidence="17 18">
    <name type="scientific">Liparis tanakae</name>
    <name type="common">Tanaka's snailfish</name>
    <dbReference type="NCBI Taxonomy" id="230148"/>
    <lineage>
        <taxon>Eukaryota</taxon>
        <taxon>Metazoa</taxon>
        <taxon>Chordata</taxon>
        <taxon>Craniata</taxon>
        <taxon>Vertebrata</taxon>
        <taxon>Euteleostomi</taxon>
        <taxon>Actinopterygii</taxon>
        <taxon>Neopterygii</taxon>
        <taxon>Teleostei</taxon>
        <taxon>Neoteleostei</taxon>
        <taxon>Acanthomorphata</taxon>
        <taxon>Eupercaria</taxon>
        <taxon>Perciformes</taxon>
        <taxon>Cottioidei</taxon>
        <taxon>Cottales</taxon>
        <taxon>Liparidae</taxon>
        <taxon>Liparis</taxon>
    </lineage>
</organism>
<comment type="caution">
    <text evidence="17">The sequence shown here is derived from an EMBL/GenBank/DDBJ whole genome shotgun (WGS) entry which is preliminary data.</text>
</comment>
<feature type="compositionally biased region" description="Basic and acidic residues" evidence="15">
    <location>
        <begin position="116"/>
        <end position="125"/>
    </location>
</feature>
<comment type="similarity">
    <text evidence="1">Belongs to the protein kinase superfamily. AGC Ser/Thr protein kinase family. PKC subfamily.</text>
</comment>
<dbReference type="Gene3D" id="3.30.60.20">
    <property type="match status" value="1"/>
</dbReference>
<keyword evidence="11" id="KW-0862">Zinc</keyword>
<evidence type="ECO:0000256" key="9">
    <source>
        <dbReference type="ARBA" id="ARBA00022771"/>
    </source>
</evidence>
<keyword evidence="4" id="KW-0597">Phosphoprotein</keyword>
<dbReference type="InterPro" id="IPR020454">
    <property type="entry name" value="DAG/PE-bd"/>
</dbReference>
<dbReference type="AlphaFoldDB" id="A0A4Z2ENH8"/>
<feature type="domain" description="Phorbol-ester/DAG-type" evidence="16">
    <location>
        <begin position="22"/>
        <end position="72"/>
    </location>
</feature>
<keyword evidence="10 17" id="KW-0418">Kinase</keyword>
<dbReference type="PRINTS" id="PR00008">
    <property type="entry name" value="DAGPEDOMAIN"/>
</dbReference>
<reference evidence="17 18" key="1">
    <citation type="submission" date="2019-03" db="EMBL/GenBank/DDBJ databases">
        <title>First draft genome of Liparis tanakae, snailfish: a comprehensive survey of snailfish specific genes.</title>
        <authorList>
            <person name="Kim W."/>
            <person name="Song I."/>
            <person name="Jeong J.-H."/>
            <person name="Kim D."/>
            <person name="Kim S."/>
            <person name="Ryu S."/>
            <person name="Song J.Y."/>
            <person name="Lee S.K."/>
        </authorList>
    </citation>
    <scope>NUCLEOTIDE SEQUENCE [LARGE SCALE GENOMIC DNA]</scope>
    <source>
        <tissue evidence="17">Muscle</tissue>
    </source>
</reference>
<dbReference type="EC" id="2.7.11.13" evidence="2"/>
<proteinExistence type="inferred from homology"/>
<dbReference type="GO" id="GO:0005524">
    <property type="term" value="F:ATP binding"/>
    <property type="evidence" value="ECO:0007669"/>
    <property type="project" value="UniProtKB-KW"/>
</dbReference>
<keyword evidence="9" id="KW-0863">Zinc-finger</keyword>
<dbReference type="Pfam" id="PF00130">
    <property type="entry name" value="C1_1"/>
    <property type="match status" value="1"/>
</dbReference>
<comment type="catalytic activity">
    <reaction evidence="14">
        <text>L-seryl-[protein] + ATP = O-phospho-L-seryl-[protein] + ADP + H(+)</text>
        <dbReference type="Rhea" id="RHEA:17989"/>
        <dbReference type="Rhea" id="RHEA-COMP:9863"/>
        <dbReference type="Rhea" id="RHEA-COMP:11604"/>
        <dbReference type="ChEBI" id="CHEBI:15378"/>
        <dbReference type="ChEBI" id="CHEBI:29999"/>
        <dbReference type="ChEBI" id="CHEBI:30616"/>
        <dbReference type="ChEBI" id="CHEBI:83421"/>
        <dbReference type="ChEBI" id="CHEBI:456216"/>
        <dbReference type="EC" id="2.7.11.13"/>
    </reaction>
</comment>
<evidence type="ECO:0000256" key="12">
    <source>
        <dbReference type="ARBA" id="ARBA00022840"/>
    </source>
</evidence>
<keyword evidence="8" id="KW-0547">Nucleotide-binding</keyword>
<dbReference type="PROSITE" id="PS50081">
    <property type="entry name" value="ZF_DAG_PE_2"/>
    <property type="match status" value="1"/>
</dbReference>
<name>A0A4Z2ENH8_9TELE</name>
<evidence type="ECO:0000256" key="14">
    <source>
        <dbReference type="ARBA" id="ARBA00047470"/>
    </source>
</evidence>
<dbReference type="PROSITE" id="PS00479">
    <property type="entry name" value="ZF_DAG_PE_1"/>
    <property type="match status" value="1"/>
</dbReference>
<keyword evidence="18" id="KW-1185">Reference proteome</keyword>
<dbReference type="InterPro" id="IPR046349">
    <property type="entry name" value="C1-like_sf"/>
</dbReference>
<evidence type="ECO:0000256" key="5">
    <source>
        <dbReference type="ARBA" id="ARBA00022679"/>
    </source>
</evidence>
<dbReference type="GO" id="GO:0016020">
    <property type="term" value="C:membrane"/>
    <property type="evidence" value="ECO:0007669"/>
    <property type="project" value="UniProtKB-SubCell"/>
</dbReference>
<evidence type="ECO:0000256" key="4">
    <source>
        <dbReference type="ARBA" id="ARBA00022553"/>
    </source>
</evidence>
<dbReference type="GO" id="GO:0005829">
    <property type="term" value="C:cytosol"/>
    <property type="evidence" value="ECO:0007669"/>
    <property type="project" value="TreeGrafter"/>
</dbReference>
<keyword evidence="5" id="KW-0808">Transferase</keyword>
<dbReference type="InterPro" id="IPR002219">
    <property type="entry name" value="PKC_DAG/PE"/>
</dbReference>
<gene>
    <name evidence="17" type="primary">Prkce_1</name>
    <name evidence="17" type="ORF">EYF80_059510</name>
</gene>
<evidence type="ECO:0000256" key="3">
    <source>
        <dbReference type="ARBA" id="ARBA00022527"/>
    </source>
</evidence>
<evidence type="ECO:0000256" key="2">
    <source>
        <dbReference type="ARBA" id="ARBA00012429"/>
    </source>
</evidence>
<dbReference type="GO" id="GO:0008270">
    <property type="term" value="F:zinc ion binding"/>
    <property type="evidence" value="ECO:0007669"/>
    <property type="project" value="UniProtKB-KW"/>
</dbReference>
<accession>A0A4Z2ENH8</accession>
<dbReference type="GO" id="GO:0035556">
    <property type="term" value="P:intracellular signal transduction"/>
    <property type="evidence" value="ECO:0007669"/>
    <property type="project" value="TreeGrafter"/>
</dbReference>
<dbReference type="SUPFAM" id="SSF57889">
    <property type="entry name" value="Cysteine-rich domain"/>
    <property type="match status" value="1"/>
</dbReference>
<dbReference type="SMART" id="SM00109">
    <property type="entry name" value="C1"/>
    <property type="match status" value="1"/>
</dbReference>
<dbReference type="CDD" id="cd20838">
    <property type="entry name" value="C1_nPKC_epsilon-like_rpt2"/>
    <property type="match status" value="1"/>
</dbReference>
<sequence>MKKQEDTVEEPLCSQRFSVNVPHKFSIHSFKVLTFCDHCGSLIWGLLRQGLQCKVCKVNVHRRCESNVAPTCGVDARGIAKVLADLGVTPDKISNSAQRRKKLPQSHGGQTTSSDTPKREDDRSRSVPTTPCDQGRGNPSPRQKQANVLKKTCRNSRHFPSSFCFLFPP</sequence>
<evidence type="ECO:0000259" key="16">
    <source>
        <dbReference type="PROSITE" id="PS50081"/>
    </source>
</evidence>
<evidence type="ECO:0000256" key="10">
    <source>
        <dbReference type="ARBA" id="ARBA00022777"/>
    </source>
</evidence>
<dbReference type="EMBL" id="SRLO01004604">
    <property type="protein sequence ID" value="TNN30338.1"/>
    <property type="molecule type" value="Genomic_DNA"/>
</dbReference>
<dbReference type="PANTHER" id="PTHR22968:SF14">
    <property type="entry name" value="PROTEIN KINASE C"/>
    <property type="match status" value="1"/>
</dbReference>
<keyword evidence="6" id="KW-0479">Metal-binding</keyword>
<dbReference type="Proteomes" id="UP000314294">
    <property type="component" value="Unassembled WGS sequence"/>
</dbReference>
<evidence type="ECO:0000313" key="18">
    <source>
        <dbReference type="Proteomes" id="UP000314294"/>
    </source>
</evidence>
<comment type="catalytic activity">
    <reaction evidence="13">
        <text>L-threonyl-[protein] + ATP = O-phospho-L-threonyl-[protein] + ADP + H(+)</text>
        <dbReference type="Rhea" id="RHEA:46608"/>
        <dbReference type="Rhea" id="RHEA-COMP:11060"/>
        <dbReference type="Rhea" id="RHEA-COMP:11605"/>
        <dbReference type="ChEBI" id="CHEBI:15378"/>
        <dbReference type="ChEBI" id="CHEBI:30013"/>
        <dbReference type="ChEBI" id="CHEBI:30616"/>
        <dbReference type="ChEBI" id="CHEBI:61977"/>
        <dbReference type="ChEBI" id="CHEBI:456216"/>
        <dbReference type="EC" id="2.7.11.13"/>
    </reaction>
</comment>
<evidence type="ECO:0000256" key="8">
    <source>
        <dbReference type="ARBA" id="ARBA00022741"/>
    </source>
</evidence>
<evidence type="ECO:0000256" key="6">
    <source>
        <dbReference type="ARBA" id="ARBA00022723"/>
    </source>
</evidence>
<dbReference type="GO" id="GO:0007200">
    <property type="term" value="P:phospholipase C-activating G protein-coupled receptor signaling pathway"/>
    <property type="evidence" value="ECO:0007669"/>
    <property type="project" value="TreeGrafter"/>
</dbReference>